<protein>
    <submittedName>
        <fullName evidence="1">Uncharacterized protein</fullName>
    </submittedName>
</protein>
<reference evidence="1 2" key="1">
    <citation type="journal article" date="2020" name="Cell">
        <title>Large-Scale Comparative Analyses of Tick Genomes Elucidate Their Genetic Diversity and Vector Capacities.</title>
        <authorList>
            <consortium name="Tick Genome and Microbiome Consortium (TIGMIC)"/>
            <person name="Jia N."/>
            <person name="Wang J."/>
            <person name="Shi W."/>
            <person name="Du L."/>
            <person name="Sun Y."/>
            <person name="Zhan W."/>
            <person name="Jiang J.F."/>
            <person name="Wang Q."/>
            <person name="Zhang B."/>
            <person name="Ji P."/>
            <person name="Bell-Sakyi L."/>
            <person name="Cui X.M."/>
            <person name="Yuan T.T."/>
            <person name="Jiang B.G."/>
            <person name="Yang W.F."/>
            <person name="Lam T.T."/>
            <person name="Chang Q.C."/>
            <person name="Ding S.J."/>
            <person name="Wang X.J."/>
            <person name="Zhu J.G."/>
            <person name="Ruan X.D."/>
            <person name="Zhao L."/>
            <person name="Wei J.T."/>
            <person name="Ye R.Z."/>
            <person name="Que T.C."/>
            <person name="Du C.H."/>
            <person name="Zhou Y.H."/>
            <person name="Cheng J.X."/>
            <person name="Dai P.F."/>
            <person name="Guo W.B."/>
            <person name="Han X.H."/>
            <person name="Huang E.J."/>
            <person name="Li L.F."/>
            <person name="Wei W."/>
            <person name="Gao Y.C."/>
            <person name="Liu J.Z."/>
            <person name="Shao H.Z."/>
            <person name="Wang X."/>
            <person name="Wang C.C."/>
            <person name="Yang T.C."/>
            <person name="Huo Q.B."/>
            <person name="Li W."/>
            <person name="Chen H.Y."/>
            <person name="Chen S.E."/>
            <person name="Zhou L.G."/>
            <person name="Ni X.B."/>
            <person name="Tian J.H."/>
            <person name="Sheng Y."/>
            <person name="Liu T."/>
            <person name="Pan Y.S."/>
            <person name="Xia L.Y."/>
            <person name="Li J."/>
            <person name="Zhao F."/>
            <person name="Cao W.C."/>
        </authorList>
    </citation>
    <scope>NUCLEOTIDE SEQUENCE [LARGE SCALE GENOMIC DNA]</scope>
    <source>
        <strain evidence="1">Iper-2018</strain>
    </source>
</reference>
<dbReference type="Proteomes" id="UP000805193">
    <property type="component" value="Unassembled WGS sequence"/>
</dbReference>
<comment type="caution">
    <text evidence="1">The sequence shown here is derived from an EMBL/GenBank/DDBJ whole genome shotgun (WGS) entry which is preliminary data.</text>
</comment>
<evidence type="ECO:0000313" key="2">
    <source>
        <dbReference type="Proteomes" id="UP000805193"/>
    </source>
</evidence>
<accession>A0AC60PRG3</accession>
<keyword evidence="2" id="KW-1185">Reference proteome</keyword>
<proteinExistence type="predicted"/>
<evidence type="ECO:0000313" key="1">
    <source>
        <dbReference type="EMBL" id="KAG0423696.1"/>
    </source>
</evidence>
<sequence>MDQVGTPSERGPGPGLGSNTYNVVVSLAHLFDGDLGGMICRSPSRTRASRRNVAIIVTAAVDTSKTTLVLAATSSRRPDESTLK</sequence>
<name>A0AC60PRG3_IXOPE</name>
<organism evidence="1 2">
    <name type="scientific">Ixodes persulcatus</name>
    <name type="common">Taiga tick</name>
    <dbReference type="NCBI Taxonomy" id="34615"/>
    <lineage>
        <taxon>Eukaryota</taxon>
        <taxon>Metazoa</taxon>
        <taxon>Ecdysozoa</taxon>
        <taxon>Arthropoda</taxon>
        <taxon>Chelicerata</taxon>
        <taxon>Arachnida</taxon>
        <taxon>Acari</taxon>
        <taxon>Parasitiformes</taxon>
        <taxon>Ixodida</taxon>
        <taxon>Ixodoidea</taxon>
        <taxon>Ixodidae</taxon>
        <taxon>Ixodinae</taxon>
        <taxon>Ixodes</taxon>
    </lineage>
</organism>
<dbReference type="EMBL" id="JABSTQ010010063">
    <property type="protein sequence ID" value="KAG0423696.1"/>
    <property type="molecule type" value="Genomic_DNA"/>
</dbReference>
<gene>
    <name evidence="1" type="ORF">HPB47_000541</name>
</gene>